<feature type="compositionally biased region" description="Polar residues" evidence="1">
    <location>
        <begin position="600"/>
        <end position="619"/>
    </location>
</feature>
<feature type="compositionally biased region" description="Acidic residues" evidence="1">
    <location>
        <begin position="801"/>
        <end position="811"/>
    </location>
</feature>
<sequence>MAYGLTPQDAIPVLSDSEDERVIPVNDSSSDDDALGVIIKQERGSNDIASSSNAQLSSLAAAHSGMPLAPVFGLKPDREPEDWERASYLASQRAYSDIARYFRSGDAYFISLSLTPWESALYSTQVLDFGWAHLTEDYGSGRHGFNWREALDKTTHGRNGIPTSKAEFDAAQRIFSAFERAKARVSWKPKVVHYMPLEAQHSFNQTYYPNSKINFLFRAFAERVHPYPKTNVFHRQIDGTHVDRQDFGINELNRKLGELSSKKPVFLLTHCMEEDVNFLSKLGIAWENMNLSYPLSPWFTPKEDAEWLRDHAYWRFAWDFARPPPRQNESTSNSDSRSLNRENRRSNANRSQPLSSAALSRGAQASSDDDDDDRPVTSRSSRKAGDNRNFVFERARFTGGGSRQSNGHSSDESEAGRRNVPAPRRSFSPTTAPKRPRPLTRHQFYKPGTIHIVDIYALMEVLPNFSERSASYYPTGSTREEMNAGSTAEQRQSIAQQKKEELEKRRANLLKRATSMMSKSAGSNKTKREILSKSLLSAAFRTGVLEEGDGDGEQFKWWHGGNDAMYMLAILSSLVGEHPLPDRAPTPPPSPPRSALPSRNAGTSTRTPSASVLRTSTQQRIRRVEIATSSTRSVVIREENRSRTTVTQRSSTTVSSSSRLPASLPQRPGFLQSGNRRNAPTDAVEVPITAPSDIQPSVIPRRLIPPFESAAIRAQQEEQRRQAQEEQLEQNEPAERRLQSSATKRARPELSAPIGPSTTQSRGRTRSAAVLASNRIERLPSAVRNGIPLSESSSSSLSLLADDDEDDDEDDVRPKRRRHHRARSPTPEPRTPEPEALDSRHQFKPYYRFLHQLFEEPAIYISFAYRNAAPDDPFQVSEVGICILDASRADTREALKLNTSHLLVKEFVKSARPEAKTDFRYARGSDPIKVDKGVTLPSGTCVAQKRHITKAIHKVLEGALQTNRRVFAVLSMLDDEMSLGHQRMIGPDMWPVFYDWRTQQLYALGKDNEELFKSTSLWRSMKTMVSGSVPGTRGRKIYTIEIGSLFAAVNPEDDAGGGGAGGEDDGRPEIFSNIPFSQICDLLGIQPDADRGLDNAGNAAFFTMQAMLQFAYGPTDLESLRKEIK</sequence>
<feature type="compositionally biased region" description="Basic residues" evidence="1">
    <location>
        <begin position="434"/>
        <end position="443"/>
    </location>
</feature>
<protein>
    <submittedName>
        <fullName evidence="2">Uncharacterized protein</fullName>
    </submittedName>
</protein>
<dbReference type="AlphaFoldDB" id="A0AAN6GUK5"/>
<proteinExistence type="predicted"/>
<feature type="region of interest" description="Disordered" evidence="1">
    <location>
        <begin position="714"/>
        <end position="768"/>
    </location>
</feature>
<name>A0AAN6GUK5_9BASI</name>
<feature type="region of interest" description="Disordered" evidence="1">
    <location>
        <begin position="324"/>
        <end position="443"/>
    </location>
</feature>
<evidence type="ECO:0000313" key="2">
    <source>
        <dbReference type="EMBL" id="KAK0556664.1"/>
    </source>
</evidence>
<evidence type="ECO:0000256" key="1">
    <source>
        <dbReference type="SAM" id="MobiDB-lite"/>
    </source>
</evidence>
<feature type="region of interest" description="Disordered" evidence="1">
    <location>
        <begin position="474"/>
        <end position="501"/>
    </location>
</feature>
<reference evidence="2" key="1">
    <citation type="journal article" date="2023" name="PhytoFront">
        <title>Draft Genome Resources of Seven Strains of Tilletia horrida, Causal Agent of Kernel Smut of Rice.</title>
        <authorList>
            <person name="Khanal S."/>
            <person name="Antony Babu S."/>
            <person name="Zhou X.G."/>
        </authorList>
    </citation>
    <scope>NUCLEOTIDE SEQUENCE</scope>
    <source>
        <strain evidence="2">TX6</strain>
    </source>
</reference>
<feature type="region of interest" description="Disordered" evidence="1">
    <location>
        <begin position="578"/>
        <end position="619"/>
    </location>
</feature>
<feature type="compositionally biased region" description="Pro residues" evidence="1">
    <location>
        <begin position="582"/>
        <end position="594"/>
    </location>
</feature>
<gene>
    <name evidence="2" type="ORF">OC846_000983</name>
</gene>
<feature type="compositionally biased region" description="Low complexity" evidence="1">
    <location>
        <begin position="789"/>
        <end position="800"/>
    </location>
</feature>
<dbReference type="Proteomes" id="UP001176517">
    <property type="component" value="Unassembled WGS sequence"/>
</dbReference>
<feature type="compositionally biased region" description="Basic and acidic residues" evidence="1">
    <location>
        <begin position="715"/>
        <end position="724"/>
    </location>
</feature>
<feature type="compositionally biased region" description="Polar residues" evidence="1">
    <location>
        <begin position="484"/>
        <end position="496"/>
    </location>
</feature>
<keyword evidence="3" id="KW-1185">Reference proteome</keyword>
<evidence type="ECO:0000313" key="3">
    <source>
        <dbReference type="Proteomes" id="UP001176517"/>
    </source>
</evidence>
<organism evidence="2 3">
    <name type="scientific">Tilletia horrida</name>
    <dbReference type="NCBI Taxonomy" id="155126"/>
    <lineage>
        <taxon>Eukaryota</taxon>
        <taxon>Fungi</taxon>
        <taxon>Dikarya</taxon>
        <taxon>Basidiomycota</taxon>
        <taxon>Ustilaginomycotina</taxon>
        <taxon>Exobasidiomycetes</taxon>
        <taxon>Tilletiales</taxon>
        <taxon>Tilletiaceae</taxon>
        <taxon>Tilletia</taxon>
    </lineage>
</organism>
<feature type="compositionally biased region" description="Basic residues" evidence="1">
    <location>
        <begin position="814"/>
        <end position="823"/>
    </location>
</feature>
<feature type="compositionally biased region" description="Low complexity" evidence="1">
    <location>
        <begin position="643"/>
        <end position="667"/>
    </location>
</feature>
<dbReference type="EMBL" id="JAPDMZ010000012">
    <property type="protein sequence ID" value="KAK0556664.1"/>
    <property type="molecule type" value="Genomic_DNA"/>
</dbReference>
<comment type="caution">
    <text evidence="2">The sequence shown here is derived from an EMBL/GenBank/DDBJ whole genome shotgun (WGS) entry which is preliminary data.</text>
</comment>
<accession>A0AAN6GUK5</accession>
<feature type="compositionally biased region" description="Basic and acidic residues" evidence="1">
    <location>
        <begin position="383"/>
        <end position="396"/>
    </location>
</feature>
<feature type="compositionally biased region" description="Basic and acidic residues" evidence="1">
    <location>
        <begin position="830"/>
        <end position="839"/>
    </location>
</feature>
<feature type="region of interest" description="Disordered" evidence="1">
    <location>
        <begin position="635"/>
        <end position="691"/>
    </location>
</feature>
<feature type="region of interest" description="Disordered" evidence="1">
    <location>
        <begin position="783"/>
        <end position="839"/>
    </location>
</feature>